<keyword evidence="3" id="KW-1185">Reference proteome</keyword>
<protein>
    <recommendedName>
        <fullName evidence="4">M56 family metallopeptidase</fullName>
    </recommendedName>
</protein>
<keyword evidence="1" id="KW-1133">Transmembrane helix</keyword>
<name>A0A5B8V2E5_9SPHI</name>
<evidence type="ECO:0000313" key="2">
    <source>
        <dbReference type="EMBL" id="QEC64851.1"/>
    </source>
</evidence>
<evidence type="ECO:0000256" key="1">
    <source>
        <dbReference type="SAM" id="Phobius"/>
    </source>
</evidence>
<dbReference type="KEGG" id="mgin:FRZ54_20535"/>
<evidence type="ECO:0008006" key="4">
    <source>
        <dbReference type="Google" id="ProtNLM"/>
    </source>
</evidence>
<proteinExistence type="predicted"/>
<dbReference type="Proteomes" id="UP000321479">
    <property type="component" value="Chromosome"/>
</dbReference>
<dbReference type="OrthoDB" id="649093at2"/>
<organism evidence="2 3">
    <name type="scientific">Mucilaginibacter ginsenosidivorans</name>
    <dbReference type="NCBI Taxonomy" id="398053"/>
    <lineage>
        <taxon>Bacteria</taxon>
        <taxon>Pseudomonadati</taxon>
        <taxon>Bacteroidota</taxon>
        <taxon>Sphingobacteriia</taxon>
        <taxon>Sphingobacteriales</taxon>
        <taxon>Sphingobacteriaceae</taxon>
        <taxon>Mucilaginibacter</taxon>
    </lineage>
</organism>
<evidence type="ECO:0000313" key="3">
    <source>
        <dbReference type="Proteomes" id="UP000321479"/>
    </source>
</evidence>
<feature type="transmembrane region" description="Helical" evidence="1">
    <location>
        <begin position="6"/>
        <end position="24"/>
    </location>
</feature>
<dbReference type="EMBL" id="CP042436">
    <property type="protein sequence ID" value="QEC64851.1"/>
    <property type="molecule type" value="Genomic_DNA"/>
</dbReference>
<feature type="transmembrane region" description="Helical" evidence="1">
    <location>
        <begin position="36"/>
        <end position="55"/>
    </location>
</feature>
<keyword evidence="1" id="KW-0812">Transmembrane</keyword>
<dbReference type="RefSeq" id="WP_147033684.1">
    <property type="nucleotide sequence ID" value="NZ_CP042436.1"/>
</dbReference>
<accession>A0A5B8V2E5</accession>
<sequence length="101" mass="11887">MNWLHYLLESNLYLIIFFGFYYLVLRRETWYQYNRIYLLFSSGLAFIIPFVQAGILKPQLSPAPAGRLTIQQIDFSEINAAPPSLAIHGPRRIFIWPYTCQ</sequence>
<gene>
    <name evidence="2" type="ORF">FRZ54_20535</name>
</gene>
<dbReference type="AlphaFoldDB" id="A0A5B8V2E5"/>
<keyword evidence="1" id="KW-0472">Membrane</keyword>
<reference evidence="2 3" key="1">
    <citation type="journal article" date="2017" name="Curr. Microbiol.">
        <title>Mucilaginibacter ginsenosidivorans sp. nov., Isolated from Soil of Ginseng Field.</title>
        <authorList>
            <person name="Kim M.M."/>
            <person name="Siddiqi M.Z."/>
            <person name="Im W.T."/>
        </authorList>
    </citation>
    <scope>NUCLEOTIDE SEQUENCE [LARGE SCALE GENOMIC DNA]</scope>
    <source>
        <strain evidence="2 3">Gsoil 3017</strain>
    </source>
</reference>